<reference evidence="1" key="2">
    <citation type="journal article" date="2015" name="Fish Shellfish Immunol.">
        <title>Early steps in the European eel (Anguilla anguilla)-Vibrio vulnificus interaction in the gills: Role of the RtxA13 toxin.</title>
        <authorList>
            <person name="Callol A."/>
            <person name="Pajuelo D."/>
            <person name="Ebbesson L."/>
            <person name="Teles M."/>
            <person name="MacKenzie S."/>
            <person name="Amaro C."/>
        </authorList>
    </citation>
    <scope>NUCLEOTIDE SEQUENCE</scope>
</reference>
<reference evidence="1" key="1">
    <citation type="submission" date="2014-11" db="EMBL/GenBank/DDBJ databases">
        <authorList>
            <person name="Amaro Gonzalez C."/>
        </authorList>
    </citation>
    <scope>NUCLEOTIDE SEQUENCE</scope>
</reference>
<evidence type="ECO:0000313" key="1">
    <source>
        <dbReference type="EMBL" id="JAH43485.1"/>
    </source>
</evidence>
<dbReference type="EMBL" id="GBXM01065092">
    <property type="protein sequence ID" value="JAH43485.1"/>
    <property type="molecule type" value="Transcribed_RNA"/>
</dbReference>
<proteinExistence type="predicted"/>
<sequence length="26" mass="3034">MNSTLLVSRLSTKNHERFVELQDRGC</sequence>
<accession>A0A0E9SS56</accession>
<dbReference type="AlphaFoldDB" id="A0A0E9SS56"/>
<organism evidence="1">
    <name type="scientific">Anguilla anguilla</name>
    <name type="common">European freshwater eel</name>
    <name type="synonym">Muraena anguilla</name>
    <dbReference type="NCBI Taxonomy" id="7936"/>
    <lineage>
        <taxon>Eukaryota</taxon>
        <taxon>Metazoa</taxon>
        <taxon>Chordata</taxon>
        <taxon>Craniata</taxon>
        <taxon>Vertebrata</taxon>
        <taxon>Euteleostomi</taxon>
        <taxon>Actinopterygii</taxon>
        <taxon>Neopterygii</taxon>
        <taxon>Teleostei</taxon>
        <taxon>Anguilliformes</taxon>
        <taxon>Anguillidae</taxon>
        <taxon>Anguilla</taxon>
    </lineage>
</organism>
<protein>
    <submittedName>
        <fullName evidence="1">Uncharacterized protein</fullName>
    </submittedName>
</protein>
<name>A0A0E9SS56_ANGAN</name>